<dbReference type="SMART" id="SM00388">
    <property type="entry name" value="HisKA"/>
    <property type="match status" value="1"/>
</dbReference>
<dbReference type="GO" id="GO:0000155">
    <property type="term" value="F:phosphorelay sensor kinase activity"/>
    <property type="evidence" value="ECO:0007669"/>
    <property type="project" value="InterPro"/>
</dbReference>
<dbReference type="GO" id="GO:0016036">
    <property type="term" value="P:cellular response to phosphate starvation"/>
    <property type="evidence" value="ECO:0007669"/>
    <property type="project" value="TreeGrafter"/>
</dbReference>
<evidence type="ECO:0000256" key="7">
    <source>
        <dbReference type="ARBA" id="ARBA00023012"/>
    </source>
</evidence>
<evidence type="ECO:0000259" key="10">
    <source>
        <dbReference type="PROSITE" id="PS50109"/>
    </source>
</evidence>
<dbReference type="SMART" id="SM00387">
    <property type="entry name" value="HATPase_c"/>
    <property type="match status" value="1"/>
</dbReference>
<dbReference type="InterPro" id="IPR036097">
    <property type="entry name" value="HisK_dim/P_sf"/>
</dbReference>
<evidence type="ECO:0000256" key="3">
    <source>
        <dbReference type="ARBA" id="ARBA00012438"/>
    </source>
</evidence>
<dbReference type="Pfam" id="PF02518">
    <property type="entry name" value="HATPase_c"/>
    <property type="match status" value="1"/>
</dbReference>
<keyword evidence="8 9" id="KW-0472">Membrane</keyword>
<sequence>MKSKILSNTIFIIFIAIIVSLGVFSFFQHGKNSEQASKDINRLLTILVDESGGKSDEVILEKIKYISKIDNRYRYTLIKKDGVVIYDSNISPSKMDNHLTREEITQLKNKKIGRAKRYSKSLGEEYQYMAVYINDNLMLRISVELNSPVSMVLSALTIVFIITIIATCISFLFISRLLDSSFERVEAVAKRMNVKTMDNGGLFDEDEEKYDEEKYDEEIRPLINIIRNQNQEISFHIKMLKDKIIEMNEILNNMKEGLVILDESDRIVSTNESAIKLLKIGELKGVEGRKILDVFYDERLEKMLCEEHRISIINTESDVYLKMYISNVNDSEGINRGKIVFIEDVSMTYLDEKYRREFSTNVSHELKTPLTSINGYAEMIYLGLASDEDIKSFSKIIYNQGNRLLNMIDDIIKLSKMDEDYKPYKEKTKVNLNETIDRIVDMLIPQANDKKVNIEYSFDEVIIVDGMKILIDEIMQNILSNAIKYNVVGGSINIEMARKEKMVEICVKDTGVGIDKEDLSRIFERFYKVDKARTKRDSSSTGLGLAIVKHASEMMGAKVNVDSEKNVGTKVVIDIPIE</sequence>
<dbReference type="Pfam" id="PF00512">
    <property type="entry name" value="HisKA"/>
    <property type="match status" value="1"/>
</dbReference>
<comment type="subcellular location">
    <subcellularLocation>
        <location evidence="2">Membrane</location>
    </subcellularLocation>
</comment>
<dbReference type="Pfam" id="PF00989">
    <property type="entry name" value="PAS"/>
    <property type="match status" value="1"/>
</dbReference>
<feature type="domain" description="Histidine kinase" evidence="10">
    <location>
        <begin position="361"/>
        <end position="578"/>
    </location>
</feature>
<accession>A0A6N7XGR5</accession>
<name>A0A6N7XGR5_9FIRM</name>
<dbReference type="InterPro" id="IPR003594">
    <property type="entry name" value="HATPase_dom"/>
</dbReference>
<dbReference type="SUPFAM" id="SSF47384">
    <property type="entry name" value="Homodimeric domain of signal transducing histidine kinase"/>
    <property type="match status" value="1"/>
</dbReference>
<reference evidence="11 12" key="1">
    <citation type="submission" date="2019-08" db="EMBL/GenBank/DDBJ databases">
        <title>In-depth cultivation of the pig gut microbiome towards novel bacterial diversity and tailored functional studies.</title>
        <authorList>
            <person name="Wylensek D."/>
            <person name="Hitch T.C.A."/>
            <person name="Clavel T."/>
        </authorList>
    </citation>
    <scope>NUCLEOTIDE SEQUENCE [LARGE SCALE GENOMIC DNA]</scope>
    <source>
        <strain evidence="11 12">WCA-SAB-591-4A-A</strain>
    </source>
</reference>
<dbReference type="Gene3D" id="3.30.565.10">
    <property type="entry name" value="Histidine kinase-like ATPase, C-terminal domain"/>
    <property type="match status" value="1"/>
</dbReference>
<dbReference type="InterPro" id="IPR004358">
    <property type="entry name" value="Sig_transdc_His_kin-like_C"/>
</dbReference>
<evidence type="ECO:0000313" key="12">
    <source>
        <dbReference type="Proteomes" id="UP000440713"/>
    </source>
</evidence>
<dbReference type="CDD" id="cd00082">
    <property type="entry name" value="HisKA"/>
    <property type="match status" value="1"/>
</dbReference>
<dbReference type="PROSITE" id="PS50109">
    <property type="entry name" value="HIS_KIN"/>
    <property type="match status" value="1"/>
</dbReference>
<organism evidence="11 12">
    <name type="scientific">Peptostreptococcus porci</name>
    <dbReference type="NCBI Taxonomy" id="2652282"/>
    <lineage>
        <taxon>Bacteria</taxon>
        <taxon>Bacillati</taxon>
        <taxon>Bacillota</taxon>
        <taxon>Clostridia</taxon>
        <taxon>Peptostreptococcales</taxon>
        <taxon>Peptostreptococcaceae</taxon>
        <taxon>Peptostreptococcus</taxon>
    </lineage>
</organism>
<dbReference type="SUPFAM" id="SSF55874">
    <property type="entry name" value="ATPase domain of HSP90 chaperone/DNA topoisomerase II/histidine kinase"/>
    <property type="match status" value="1"/>
</dbReference>
<dbReference type="InterPro" id="IPR013767">
    <property type="entry name" value="PAS_fold"/>
</dbReference>
<dbReference type="PANTHER" id="PTHR45453">
    <property type="entry name" value="PHOSPHATE REGULON SENSOR PROTEIN PHOR"/>
    <property type="match status" value="1"/>
</dbReference>
<keyword evidence="9" id="KW-0812">Transmembrane</keyword>
<dbReference type="PANTHER" id="PTHR45453:SF1">
    <property type="entry name" value="PHOSPHATE REGULON SENSOR PROTEIN PHOR"/>
    <property type="match status" value="1"/>
</dbReference>
<keyword evidence="9" id="KW-1133">Transmembrane helix</keyword>
<feature type="transmembrane region" description="Helical" evidence="9">
    <location>
        <begin position="6"/>
        <end position="27"/>
    </location>
</feature>
<evidence type="ECO:0000256" key="5">
    <source>
        <dbReference type="ARBA" id="ARBA00022679"/>
    </source>
</evidence>
<dbReference type="AlphaFoldDB" id="A0A6N7XGR5"/>
<dbReference type="InterPro" id="IPR003661">
    <property type="entry name" value="HisK_dim/P_dom"/>
</dbReference>
<dbReference type="EMBL" id="VUNE01000002">
    <property type="protein sequence ID" value="MST62399.1"/>
    <property type="molecule type" value="Genomic_DNA"/>
</dbReference>
<feature type="transmembrane region" description="Helical" evidence="9">
    <location>
        <begin position="149"/>
        <end position="174"/>
    </location>
</feature>
<dbReference type="FunFam" id="3.30.565.10:FF:000006">
    <property type="entry name" value="Sensor histidine kinase WalK"/>
    <property type="match status" value="1"/>
</dbReference>
<keyword evidence="6" id="KW-0418">Kinase</keyword>
<dbReference type="GO" id="GO:0004721">
    <property type="term" value="F:phosphoprotein phosphatase activity"/>
    <property type="evidence" value="ECO:0007669"/>
    <property type="project" value="TreeGrafter"/>
</dbReference>
<keyword evidence="4" id="KW-0597">Phosphoprotein</keyword>
<dbReference type="Gene3D" id="1.10.287.130">
    <property type="match status" value="1"/>
</dbReference>
<evidence type="ECO:0000256" key="6">
    <source>
        <dbReference type="ARBA" id="ARBA00022777"/>
    </source>
</evidence>
<dbReference type="EC" id="2.7.13.3" evidence="3"/>
<dbReference type="Proteomes" id="UP000440713">
    <property type="component" value="Unassembled WGS sequence"/>
</dbReference>
<comment type="caution">
    <text evidence="11">The sequence shown here is derived from an EMBL/GenBank/DDBJ whole genome shotgun (WGS) entry which is preliminary data.</text>
</comment>
<dbReference type="Gene3D" id="3.30.450.20">
    <property type="entry name" value="PAS domain"/>
    <property type="match status" value="1"/>
</dbReference>
<dbReference type="PRINTS" id="PR00344">
    <property type="entry name" value="BCTRLSENSOR"/>
</dbReference>
<evidence type="ECO:0000256" key="1">
    <source>
        <dbReference type="ARBA" id="ARBA00000085"/>
    </source>
</evidence>
<evidence type="ECO:0000256" key="9">
    <source>
        <dbReference type="SAM" id="Phobius"/>
    </source>
</evidence>
<evidence type="ECO:0000256" key="2">
    <source>
        <dbReference type="ARBA" id="ARBA00004370"/>
    </source>
</evidence>
<evidence type="ECO:0000256" key="8">
    <source>
        <dbReference type="ARBA" id="ARBA00023136"/>
    </source>
</evidence>
<dbReference type="GO" id="GO:0006355">
    <property type="term" value="P:regulation of DNA-templated transcription"/>
    <property type="evidence" value="ECO:0007669"/>
    <property type="project" value="InterPro"/>
</dbReference>
<dbReference type="CDD" id="cd00075">
    <property type="entry name" value="HATPase"/>
    <property type="match status" value="1"/>
</dbReference>
<keyword evidence="12" id="KW-1185">Reference proteome</keyword>
<dbReference type="FunFam" id="1.10.287.130:FF:000001">
    <property type="entry name" value="Two-component sensor histidine kinase"/>
    <property type="match status" value="1"/>
</dbReference>
<evidence type="ECO:0000313" key="11">
    <source>
        <dbReference type="EMBL" id="MST62399.1"/>
    </source>
</evidence>
<protein>
    <recommendedName>
        <fullName evidence="3">histidine kinase</fullName>
        <ecNumber evidence="3">2.7.13.3</ecNumber>
    </recommendedName>
</protein>
<proteinExistence type="predicted"/>
<dbReference type="InterPro" id="IPR050351">
    <property type="entry name" value="BphY/WalK/GraS-like"/>
</dbReference>
<dbReference type="GO" id="GO:0005886">
    <property type="term" value="C:plasma membrane"/>
    <property type="evidence" value="ECO:0007669"/>
    <property type="project" value="TreeGrafter"/>
</dbReference>
<dbReference type="InterPro" id="IPR005467">
    <property type="entry name" value="His_kinase_dom"/>
</dbReference>
<keyword evidence="7" id="KW-0902">Two-component regulatory system</keyword>
<dbReference type="RefSeq" id="WP_154537787.1">
    <property type="nucleotide sequence ID" value="NZ_VUNE01000002.1"/>
</dbReference>
<evidence type="ECO:0000256" key="4">
    <source>
        <dbReference type="ARBA" id="ARBA00022553"/>
    </source>
</evidence>
<keyword evidence="5" id="KW-0808">Transferase</keyword>
<gene>
    <name evidence="11" type="ORF">FYJ71_05335</name>
</gene>
<comment type="catalytic activity">
    <reaction evidence="1">
        <text>ATP + protein L-histidine = ADP + protein N-phospho-L-histidine.</text>
        <dbReference type="EC" id="2.7.13.3"/>
    </reaction>
</comment>
<dbReference type="InterPro" id="IPR036890">
    <property type="entry name" value="HATPase_C_sf"/>
</dbReference>